<organism evidence="8 9">
    <name type="scientific">Camelina sativa</name>
    <name type="common">False flax</name>
    <name type="synonym">Myagrum sativum</name>
    <dbReference type="NCBI Taxonomy" id="90675"/>
    <lineage>
        <taxon>Eukaryota</taxon>
        <taxon>Viridiplantae</taxon>
        <taxon>Streptophyta</taxon>
        <taxon>Embryophyta</taxon>
        <taxon>Tracheophyta</taxon>
        <taxon>Spermatophyta</taxon>
        <taxon>Magnoliopsida</taxon>
        <taxon>eudicotyledons</taxon>
        <taxon>Gunneridae</taxon>
        <taxon>Pentapetalae</taxon>
        <taxon>rosids</taxon>
        <taxon>malvids</taxon>
        <taxon>Brassicales</taxon>
        <taxon>Brassicaceae</taxon>
        <taxon>Camelineae</taxon>
        <taxon>Camelina</taxon>
    </lineage>
</organism>
<keyword evidence="4" id="KW-0371">Homeobox</keyword>
<evidence type="ECO:0000256" key="5">
    <source>
        <dbReference type="ARBA" id="ARBA00023163"/>
    </source>
</evidence>
<dbReference type="Proteomes" id="UP000694864">
    <property type="component" value="Chromosome 7"/>
</dbReference>
<reference evidence="9" key="2">
    <citation type="submission" date="2025-08" db="UniProtKB">
        <authorList>
            <consortium name="RefSeq"/>
        </authorList>
    </citation>
    <scope>IDENTIFICATION</scope>
    <source>
        <tissue evidence="9">Leaf</tissue>
    </source>
</reference>
<protein>
    <submittedName>
        <fullName evidence="9">WUSCHEL-related homeobox 9-like</fullName>
    </submittedName>
</protein>
<dbReference type="RefSeq" id="XP_019082947.1">
    <property type="nucleotide sequence ID" value="XM_019227402.1"/>
</dbReference>
<gene>
    <name evidence="9" type="primary">LOC104704221</name>
</gene>
<evidence type="ECO:0000256" key="4">
    <source>
        <dbReference type="ARBA" id="ARBA00023155"/>
    </source>
</evidence>
<comment type="similarity">
    <text evidence="7">Belongs to the WUS homeobox family.</text>
</comment>
<proteinExistence type="inferred from homology"/>
<evidence type="ECO:0000256" key="7">
    <source>
        <dbReference type="ARBA" id="ARBA00024040"/>
    </source>
</evidence>
<keyword evidence="8" id="KW-1185">Reference proteome</keyword>
<keyword evidence="5" id="KW-0804">Transcription</keyword>
<dbReference type="GeneID" id="104704221"/>
<sequence>MMGTMLPPEAAFLFPVSTVGGFEGITVSSQLGFLSGDMIEQQKPAPTMGPCTGLLLSEIMNGSVSYGTHHQQHLSEKEDEEMRMKMLQQPQPQICYATTSQQITCYNNNNNIMLHVPPTTSTTTTITTSHSLATVPSTSDQLQVQAGARIRVFINEMELEVTPGPFNVRDAFGEEVVLINSAGQPIVTDEYGVALQPLQHGASYYLI</sequence>
<keyword evidence="3" id="KW-0238">DNA-binding</keyword>
<accession>A0ABM1Q859</accession>
<evidence type="ECO:0000256" key="1">
    <source>
        <dbReference type="ARBA" id="ARBA00022473"/>
    </source>
</evidence>
<keyword evidence="1" id="KW-0217">Developmental protein</keyword>
<evidence type="ECO:0000313" key="8">
    <source>
        <dbReference type="Proteomes" id="UP000694864"/>
    </source>
</evidence>
<evidence type="ECO:0000313" key="9">
    <source>
        <dbReference type="RefSeq" id="XP_019082947.1"/>
    </source>
</evidence>
<name>A0ABM1Q859_CAMSA</name>
<dbReference type="PANTHER" id="PTHR47288:SF1">
    <property type="entry name" value="WUSCHEL-RELATED HOMEOBOX 9"/>
    <property type="match status" value="1"/>
</dbReference>
<evidence type="ECO:0000256" key="6">
    <source>
        <dbReference type="ARBA" id="ARBA00023242"/>
    </source>
</evidence>
<evidence type="ECO:0000256" key="3">
    <source>
        <dbReference type="ARBA" id="ARBA00023125"/>
    </source>
</evidence>
<evidence type="ECO:0000256" key="2">
    <source>
        <dbReference type="ARBA" id="ARBA00023015"/>
    </source>
</evidence>
<keyword evidence="2" id="KW-0805">Transcription regulation</keyword>
<dbReference type="PANTHER" id="PTHR47288">
    <property type="entry name" value="WUSCHEL-RELATED HOMEOBOX 9"/>
    <property type="match status" value="1"/>
</dbReference>
<keyword evidence="6" id="KW-0539">Nucleus</keyword>
<dbReference type="InterPro" id="IPR044557">
    <property type="entry name" value="WOX8/9-like"/>
</dbReference>
<reference evidence="8" key="1">
    <citation type="journal article" date="2014" name="Nat. Commun.">
        <title>The emerging biofuel crop Camelina sativa retains a highly undifferentiated hexaploid genome structure.</title>
        <authorList>
            <person name="Kagale S."/>
            <person name="Koh C."/>
            <person name="Nixon J."/>
            <person name="Bollina V."/>
            <person name="Clarke W.E."/>
            <person name="Tuteja R."/>
            <person name="Spillane C."/>
            <person name="Robinson S.J."/>
            <person name="Links M.G."/>
            <person name="Clarke C."/>
            <person name="Higgins E.E."/>
            <person name="Huebert T."/>
            <person name="Sharpe A.G."/>
            <person name="Parkin I.A."/>
        </authorList>
    </citation>
    <scope>NUCLEOTIDE SEQUENCE [LARGE SCALE GENOMIC DNA]</scope>
    <source>
        <strain evidence="8">cv. DH55</strain>
    </source>
</reference>